<comment type="caution">
    <text evidence="1">The sequence shown here is derived from an EMBL/GenBank/DDBJ whole genome shotgun (WGS) entry which is preliminary data.</text>
</comment>
<organism evidence="1 2">
    <name type="scientific">Microbacterium panaciterrae</name>
    <dbReference type="NCBI Taxonomy" id="985759"/>
    <lineage>
        <taxon>Bacteria</taxon>
        <taxon>Bacillati</taxon>
        <taxon>Actinomycetota</taxon>
        <taxon>Actinomycetes</taxon>
        <taxon>Micrococcales</taxon>
        <taxon>Microbacteriaceae</taxon>
        <taxon>Microbacterium</taxon>
    </lineage>
</organism>
<keyword evidence="2" id="KW-1185">Reference proteome</keyword>
<protein>
    <recommendedName>
        <fullName evidence="3">Sigma-70 family RNA polymerase sigma factor</fullName>
    </recommendedName>
</protein>
<proteinExistence type="predicted"/>
<sequence length="250" mass="28115">MSATVQPAPIATRLNTEWESRYAHREYLFGDLGIRSCADLLTEIRSGVRRDSTPAERDRTDVVLYELLTLARSGNRVAERLLVQVLLPAAQRMAHRVRALDGMDRADRVGYAITCAWEVIGVEYKMHLHQRVHANLTMGLLSKLSERTPTDKAIHDQTSAVSNDVLEAELGAWTAAEPPVEVLALRLFTWAVETGTLTREETALLARVTMGEDEESREQIADSLGITLDNLHKRVQRIRKRLKVAYAEAF</sequence>
<dbReference type="Proteomes" id="UP001500731">
    <property type="component" value="Unassembled WGS sequence"/>
</dbReference>
<dbReference type="EMBL" id="BAABGP010000037">
    <property type="protein sequence ID" value="GAA4492269.1"/>
    <property type="molecule type" value="Genomic_DNA"/>
</dbReference>
<accession>A0ABP8PS19</accession>
<evidence type="ECO:0000313" key="1">
    <source>
        <dbReference type="EMBL" id="GAA4492269.1"/>
    </source>
</evidence>
<name>A0ABP8PS19_9MICO</name>
<evidence type="ECO:0000313" key="2">
    <source>
        <dbReference type="Proteomes" id="UP001500731"/>
    </source>
</evidence>
<evidence type="ECO:0008006" key="3">
    <source>
        <dbReference type="Google" id="ProtNLM"/>
    </source>
</evidence>
<reference evidence="2" key="1">
    <citation type="journal article" date="2019" name="Int. J. Syst. Evol. Microbiol.">
        <title>The Global Catalogue of Microorganisms (GCM) 10K type strain sequencing project: providing services to taxonomists for standard genome sequencing and annotation.</title>
        <authorList>
            <consortium name="The Broad Institute Genomics Platform"/>
            <consortium name="The Broad Institute Genome Sequencing Center for Infectious Disease"/>
            <person name="Wu L."/>
            <person name="Ma J."/>
        </authorList>
    </citation>
    <scope>NUCLEOTIDE SEQUENCE [LARGE SCALE GENOMIC DNA]</scope>
    <source>
        <strain evidence="2">JCM 17839</strain>
    </source>
</reference>
<gene>
    <name evidence="1" type="ORF">GCM10023171_37130</name>
</gene>
<dbReference type="RefSeq" id="WP_345189005.1">
    <property type="nucleotide sequence ID" value="NZ_BAABGP010000037.1"/>
</dbReference>